<protein>
    <submittedName>
        <fullName evidence="1">Uncharacterized protein</fullName>
    </submittedName>
</protein>
<sequence>MAQKLSNAYVDPSQPGSLGGVAKFAKAHGLAQSKARQVLETMLSTFYEEDVQKVVLPDEALFRVEKVLKRKGNQVFVAWKG</sequence>
<evidence type="ECO:0000313" key="1">
    <source>
        <dbReference type="EMBL" id="CAH3173600.1"/>
    </source>
</evidence>
<name>A0ABN8R8H2_9CNID</name>
<dbReference type="Proteomes" id="UP001159405">
    <property type="component" value="Unassembled WGS sequence"/>
</dbReference>
<evidence type="ECO:0000313" key="2">
    <source>
        <dbReference type="Proteomes" id="UP001159405"/>
    </source>
</evidence>
<gene>
    <name evidence="1" type="ORF">PLOB_00014234</name>
</gene>
<accession>A0ABN8R8H2</accession>
<keyword evidence="2" id="KW-1185">Reference proteome</keyword>
<organism evidence="1 2">
    <name type="scientific">Porites lobata</name>
    <dbReference type="NCBI Taxonomy" id="104759"/>
    <lineage>
        <taxon>Eukaryota</taxon>
        <taxon>Metazoa</taxon>
        <taxon>Cnidaria</taxon>
        <taxon>Anthozoa</taxon>
        <taxon>Hexacorallia</taxon>
        <taxon>Scleractinia</taxon>
        <taxon>Fungiina</taxon>
        <taxon>Poritidae</taxon>
        <taxon>Porites</taxon>
    </lineage>
</organism>
<proteinExistence type="predicted"/>
<comment type="caution">
    <text evidence="1">The sequence shown here is derived from an EMBL/GenBank/DDBJ whole genome shotgun (WGS) entry which is preliminary data.</text>
</comment>
<reference evidence="1 2" key="1">
    <citation type="submission" date="2022-05" db="EMBL/GenBank/DDBJ databases">
        <authorList>
            <consortium name="Genoscope - CEA"/>
            <person name="William W."/>
        </authorList>
    </citation>
    <scope>NUCLEOTIDE SEQUENCE [LARGE SCALE GENOMIC DNA]</scope>
</reference>
<dbReference type="EMBL" id="CALNXK010000183">
    <property type="protein sequence ID" value="CAH3173600.1"/>
    <property type="molecule type" value="Genomic_DNA"/>
</dbReference>